<feature type="region of interest" description="Disordered" evidence="4">
    <location>
        <begin position="150"/>
        <end position="179"/>
    </location>
</feature>
<evidence type="ECO:0000256" key="2">
    <source>
        <dbReference type="ARBA" id="ARBA00020697"/>
    </source>
</evidence>
<dbReference type="OMA" id="LMWIKAF"/>
<dbReference type="InterPro" id="IPR020282">
    <property type="entry name" value="Avpi1/C8orf4_dom"/>
</dbReference>
<gene>
    <name evidence="6" type="ORF">scyTo_0020690</name>
</gene>
<evidence type="ECO:0000256" key="1">
    <source>
        <dbReference type="ARBA" id="ARBA00002403"/>
    </source>
</evidence>
<organism evidence="6 7">
    <name type="scientific">Scyliorhinus torazame</name>
    <name type="common">Cloudy catshark</name>
    <name type="synonym">Catulus torazame</name>
    <dbReference type="NCBI Taxonomy" id="75743"/>
    <lineage>
        <taxon>Eukaryota</taxon>
        <taxon>Metazoa</taxon>
        <taxon>Chordata</taxon>
        <taxon>Craniata</taxon>
        <taxon>Vertebrata</taxon>
        <taxon>Chondrichthyes</taxon>
        <taxon>Elasmobranchii</taxon>
        <taxon>Galeomorphii</taxon>
        <taxon>Galeoidea</taxon>
        <taxon>Carcharhiniformes</taxon>
        <taxon>Scyliorhinidae</taxon>
        <taxon>Scyliorhinus</taxon>
    </lineage>
</organism>
<protein>
    <recommendedName>
        <fullName evidence="2">Arginine vasopressin-induced protein 1</fullName>
    </recommendedName>
</protein>
<accession>A0A401PZJ4</accession>
<feature type="non-terminal residue" evidence="6">
    <location>
        <position position="1"/>
    </location>
</feature>
<evidence type="ECO:0000259" key="5">
    <source>
        <dbReference type="Pfam" id="PF15063"/>
    </source>
</evidence>
<comment type="function">
    <text evidence="1">May be involved in MAP kinase activation, epithelial sodium channel (ENaC) down-regulation and cell cycling.</text>
</comment>
<evidence type="ECO:0000256" key="4">
    <source>
        <dbReference type="SAM" id="MobiDB-lite"/>
    </source>
</evidence>
<dbReference type="PANTHER" id="PTHR14350">
    <property type="entry name" value="ARGININE VASOPRESSIN-INDUCED PROTEIN 1"/>
    <property type="match status" value="1"/>
</dbReference>
<reference evidence="6 7" key="1">
    <citation type="journal article" date="2018" name="Nat. Ecol. Evol.">
        <title>Shark genomes provide insights into elasmobranch evolution and the origin of vertebrates.</title>
        <authorList>
            <person name="Hara Y"/>
            <person name="Yamaguchi K"/>
            <person name="Onimaru K"/>
            <person name="Kadota M"/>
            <person name="Koyanagi M"/>
            <person name="Keeley SD"/>
            <person name="Tatsumi K"/>
            <person name="Tanaka K"/>
            <person name="Motone F"/>
            <person name="Kageyama Y"/>
            <person name="Nozu R"/>
            <person name="Adachi N"/>
            <person name="Nishimura O"/>
            <person name="Nakagawa R"/>
            <person name="Tanegashima C"/>
            <person name="Kiyatake I"/>
            <person name="Matsumoto R"/>
            <person name="Murakumo K"/>
            <person name="Nishida K"/>
            <person name="Terakita A"/>
            <person name="Kuratani S"/>
            <person name="Sato K"/>
            <person name="Hyodo S Kuraku.S."/>
        </authorList>
    </citation>
    <scope>NUCLEOTIDE SEQUENCE [LARGE SCALE GENOMIC DNA]</scope>
</reference>
<comment type="caution">
    <text evidence="6">The sequence shown here is derived from an EMBL/GenBank/DDBJ whole genome shotgun (WGS) entry which is preliminary data.</text>
</comment>
<dbReference type="OrthoDB" id="9906905at2759"/>
<name>A0A401PZJ4_SCYTO</name>
<feature type="compositionally biased region" description="Basic residues" evidence="4">
    <location>
        <begin position="161"/>
        <end position="179"/>
    </location>
</feature>
<dbReference type="Proteomes" id="UP000288216">
    <property type="component" value="Unassembled WGS sequence"/>
</dbReference>
<feature type="domain" description="Arginine vasopressin-induced protein 1/transcriptional and immune response regulator" evidence="5">
    <location>
        <begin position="39"/>
        <end position="110"/>
    </location>
</feature>
<evidence type="ECO:0000256" key="3">
    <source>
        <dbReference type="ARBA" id="ARBA00023306"/>
    </source>
</evidence>
<dbReference type="InterPro" id="IPR039579">
    <property type="entry name" value="AVPI1"/>
</dbReference>
<evidence type="ECO:0000313" key="6">
    <source>
        <dbReference type="EMBL" id="GCB78577.1"/>
    </source>
</evidence>
<dbReference type="AlphaFoldDB" id="A0A401PZJ4"/>
<dbReference type="Pfam" id="PF15063">
    <property type="entry name" value="TC1"/>
    <property type="match status" value="1"/>
</dbReference>
<evidence type="ECO:0000313" key="7">
    <source>
        <dbReference type="Proteomes" id="UP000288216"/>
    </source>
</evidence>
<keyword evidence="3" id="KW-0131">Cell cycle</keyword>
<dbReference type="EMBL" id="BFAA01017098">
    <property type="protein sequence ID" value="GCB78577.1"/>
    <property type="molecule type" value="Genomic_DNA"/>
</dbReference>
<proteinExistence type="predicted"/>
<keyword evidence="7" id="KW-1185">Reference proteome</keyword>
<sequence>SRSRAERSAPRARSRGRELAMLTGGDQLALSACRVEPYSAPCPVCPAWFGSRWVRKSRKQASANIFQDVALGQMQALFRNSGDENAEERARIIWEKQGEQDIAQALMELKSRKTQLFFQHNKTGAEFLGLMWMKAFNRLRIKDGGKGSEFESNASLERSQRSKIKRKRLSAKRSFRKLL</sequence>